<dbReference type="KEGG" id="dpx:DAPPUDRAFT_274430"/>
<dbReference type="HOGENOM" id="CLU_2707316_0_0_1"/>
<accession>E9I478</accession>
<gene>
    <name evidence="2" type="ORF">DAPPUDRAFT_274430</name>
</gene>
<protein>
    <recommendedName>
        <fullName evidence="4">RxLR effector protein</fullName>
    </recommendedName>
</protein>
<dbReference type="AlphaFoldDB" id="E9I478"/>
<evidence type="ECO:0000256" key="1">
    <source>
        <dbReference type="SAM" id="SignalP"/>
    </source>
</evidence>
<reference evidence="2 3" key="1">
    <citation type="journal article" date="2011" name="Science">
        <title>The ecoresponsive genome of Daphnia pulex.</title>
        <authorList>
            <person name="Colbourne J.K."/>
            <person name="Pfrender M.E."/>
            <person name="Gilbert D."/>
            <person name="Thomas W.K."/>
            <person name="Tucker A."/>
            <person name="Oakley T.H."/>
            <person name="Tokishita S."/>
            <person name="Aerts A."/>
            <person name="Arnold G.J."/>
            <person name="Basu M.K."/>
            <person name="Bauer D.J."/>
            <person name="Caceres C.E."/>
            <person name="Carmel L."/>
            <person name="Casola C."/>
            <person name="Choi J.H."/>
            <person name="Detter J.C."/>
            <person name="Dong Q."/>
            <person name="Dusheyko S."/>
            <person name="Eads B.D."/>
            <person name="Frohlich T."/>
            <person name="Geiler-Samerotte K.A."/>
            <person name="Gerlach D."/>
            <person name="Hatcher P."/>
            <person name="Jogdeo S."/>
            <person name="Krijgsveld J."/>
            <person name="Kriventseva E.V."/>
            <person name="Kultz D."/>
            <person name="Laforsch C."/>
            <person name="Lindquist E."/>
            <person name="Lopez J."/>
            <person name="Manak J.R."/>
            <person name="Muller J."/>
            <person name="Pangilinan J."/>
            <person name="Patwardhan R.P."/>
            <person name="Pitluck S."/>
            <person name="Pritham E.J."/>
            <person name="Rechtsteiner A."/>
            <person name="Rho M."/>
            <person name="Rogozin I.B."/>
            <person name="Sakarya O."/>
            <person name="Salamov A."/>
            <person name="Schaack S."/>
            <person name="Shapiro H."/>
            <person name="Shiga Y."/>
            <person name="Skalitzky C."/>
            <person name="Smith Z."/>
            <person name="Souvorov A."/>
            <person name="Sung W."/>
            <person name="Tang Z."/>
            <person name="Tsuchiya D."/>
            <person name="Tu H."/>
            <person name="Vos H."/>
            <person name="Wang M."/>
            <person name="Wolf Y.I."/>
            <person name="Yamagata H."/>
            <person name="Yamada T."/>
            <person name="Ye Y."/>
            <person name="Shaw J.R."/>
            <person name="Andrews J."/>
            <person name="Crease T.J."/>
            <person name="Tang H."/>
            <person name="Lucas S.M."/>
            <person name="Robertson H.M."/>
            <person name="Bork P."/>
            <person name="Koonin E.V."/>
            <person name="Zdobnov E.M."/>
            <person name="Grigoriev I.V."/>
            <person name="Lynch M."/>
            <person name="Boore J.L."/>
        </authorList>
    </citation>
    <scope>NUCLEOTIDE SEQUENCE [LARGE SCALE GENOMIC DNA]</scope>
</reference>
<proteinExistence type="predicted"/>
<sequence>MFLRFIVAMFLLSAAYNVLGASIATADDDELAEKFEKVADLDEPSKSLNETTLSDIKVRDVTTELTFPGKQKS</sequence>
<organism evidence="2 3">
    <name type="scientific">Daphnia pulex</name>
    <name type="common">Water flea</name>
    <dbReference type="NCBI Taxonomy" id="6669"/>
    <lineage>
        <taxon>Eukaryota</taxon>
        <taxon>Metazoa</taxon>
        <taxon>Ecdysozoa</taxon>
        <taxon>Arthropoda</taxon>
        <taxon>Crustacea</taxon>
        <taxon>Branchiopoda</taxon>
        <taxon>Diplostraca</taxon>
        <taxon>Cladocera</taxon>
        <taxon>Anomopoda</taxon>
        <taxon>Daphniidae</taxon>
        <taxon>Daphnia</taxon>
    </lineage>
</organism>
<evidence type="ECO:0000313" key="3">
    <source>
        <dbReference type="Proteomes" id="UP000000305"/>
    </source>
</evidence>
<dbReference type="EMBL" id="GL734932">
    <property type="protein sequence ID" value="EFX61203.1"/>
    <property type="molecule type" value="Genomic_DNA"/>
</dbReference>
<feature type="chain" id="PRO_5003242168" description="RxLR effector protein" evidence="1">
    <location>
        <begin position="21"/>
        <end position="73"/>
    </location>
</feature>
<name>E9I478_DAPPU</name>
<feature type="signal peptide" evidence="1">
    <location>
        <begin position="1"/>
        <end position="20"/>
    </location>
</feature>
<evidence type="ECO:0000313" key="2">
    <source>
        <dbReference type="EMBL" id="EFX61203.1"/>
    </source>
</evidence>
<dbReference type="InParanoid" id="E9I478"/>
<keyword evidence="3" id="KW-1185">Reference proteome</keyword>
<keyword evidence="1" id="KW-0732">Signal</keyword>
<dbReference type="OrthoDB" id="6375628at2759"/>
<dbReference type="Proteomes" id="UP000000305">
    <property type="component" value="Unassembled WGS sequence"/>
</dbReference>
<evidence type="ECO:0008006" key="4">
    <source>
        <dbReference type="Google" id="ProtNLM"/>
    </source>
</evidence>